<name>Q4PKG1_9BACT</name>
<organism evidence="1">
    <name type="scientific">uncultured bacterium MedeBAC82F10</name>
    <dbReference type="NCBI Taxonomy" id="332272"/>
    <lineage>
        <taxon>Bacteria</taxon>
        <taxon>environmental samples</taxon>
    </lineage>
</organism>
<dbReference type="EMBL" id="DQ073796">
    <property type="protein sequence ID" value="AAY78585.1"/>
    <property type="molecule type" value="Genomic_DNA"/>
</dbReference>
<dbReference type="Gene3D" id="3.30.420.40">
    <property type="match status" value="2"/>
</dbReference>
<reference evidence="1" key="1">
    <citation type="journal article" date="2005" name="PLoS Biol.">
        <title>New insights into metabolic properties of marine bacteria encoding proteorhodopsins.</title>
        <authorList>
            <person name="Sabehi G."/>
            <person name="Loy A."/>
            <person name="Jung K.H."/>
            <person name="Partha R."/>
            <person name="Spudich J.L."/>
            <person name="Isaacson T."/>
            <person name="Hirschberg J."/>
            <person name="Wagner M."/>
            <person name="Beja O."/>
        </authorList>
    </citation>
    <scope>NUCLEOTIDE SEQUENCE</scope>
</reference>
<evidence type="ECO:0000313" key="1">
    <source>
        <dbReference type="EMBL" id="AAY78585.1"/>
    </source>
</evidence>
<dbReference type="AlphaFoldDB" id="Q4PKG1"/>
<proteinExistence type="predicted"/>
<sequence>MSKQLKNLEIGIDSSLSYCSITLFKNKKIFWDGFKKNDFGHEKNLSLMLQKMLIETQITPKNISFLHLNNGPARFTAIRNCHALMKGFFFGHKVKILSYKIFEHYFLGIKESYQKNILCIIDTNRRDLAIQKLNPQGKLIGKTKTYLIDNQLIELLSDDYVLMGNGIEKLKKIRDYSFIKKKLMGPIELKSNYFLNNLYQKKPQGKFPKIIYPYSPV</sequence>
<dbReference type="SUPFAM" id="SSF53067">
    <property type="entry name" value="Actin-like ATPase domain"/>
    <property type="match status" value="1"/>
</dbReference>
<protein>
    <recommendedName>
        <fullName evidence="2">Gcp-like domain-containing protein</fullName>
    </recommendedName>
</protein>
<dbReference type="InterPro" id="IPR043129">
    <property type="entry name" value="ATPase_NBD"/>
</dbReference>
<evidence type="ECO:0008006" key="2">
    <source>
        <dbReference type="Google" id="ProtNLM"/>
    </source>
</evidence>
<accession>Q4PKG1</accession>